<keyword evidence="4" id="KW-1185">Reference proteome</keyword>
<accession>A0A8T2PJH6</accession>
<comment type="caution">
    <text evidence="3">The sequence shown here is derived from an EMBL/GenBank/DDBJ whole genome shotgun (WGS) entry which is preliminary data.</text>
</comment>
<evidence type="ECO:0000313" key="4">
    <source>
        <dbReference type="Proteomes" id="UP000824540"/>
    </source>
</evidence>
<dbReference type="Proteomes" id="UP000824540">
    <property type="component" value="Unassembled WGS sequence"/>
</dbReference>
<feature type="signal peptide" evidence="2">
    <location>
        <begin position="1"/>
        <end position="22"/>
    </location>
</feature>
<feature type="region of interest" description="Disordered" evidence="1">
    <location>
        <begin position="33"/>
        <end position="75"/>
    </location>
</feature>
<dbReference type="AlphaFoldDB" id="A0A8T2PJH6"/>
<evidence type="ECO:0000313" key="3">
    <source>
        <dbReference type="EMBL" id="KAG9352714.1"/>
    </source>
</evidence>
<protein>
    <submittedName>
        <fullName evidence="3">Uncharacterized protein</fullName>
    </submittedName>
</protein>
<evidence type="ECO:0000256" key="2">
    <source>
        <dbReference type="SAM" id="SignalP"/>
    </source>
</evidence>
<name>A0A8T2PJH6_9TELE</name>
<feature type="chain" id="PRO_5035858287" evidence="2">
    <location>
        <begin position="23"/>
        <end position="194"/>
    </location>
</feature>
<proteinExistence type="predicted"/>
<keyword evidence="2" id="KW-0732">Signal</keyword>
<gene>
    <name evidence="3" type="ORF">JZ751_021128</name>
</gene>
<evidence type="ECO:0000256" key="1">
    <source>
        <dbReference type="SAM" id="MobiDB-lite"/>
    </source>
</evidence>
<organism evidence="3 4">
    <name type="scientific">Albula glossodonta</name>
    <name type="common">roundjaw bonefish</name>
    <dbReference type="NCBI Taxonomy" id="121402"/>
    <lineage>
        <taxon>Eukaryota</taxon>
        <taxon>Metazoa</taxon>
        <taxon>Chordata</taxon>
        <taxon>Craniata</taxon>
        <taxon>Vertebrata</taxon>
        <taxon>Euteleostomi</taxon>
        <taxon>Actinopterygii</taxon>
        <taxon>Neopterygii</taxon>
        <taxon>Teleostei</taxon>
        <taxon>Albuliformes</taxon>
        <taxon>Albulidae</taxon>
        <taxon>Albula</taxon>
    </lineage>
</organism>
<dbReference type="EMBL" id="JAFBMS010000005">
    <property type="protein sequence ID" value="KAG9352714.1"/>
    <property type="molecule type" value="Genomic_DNA"/>
</dbReference>
<sequence>MIAVRSVRPLVSLLISVASLCTEPINTITGAEPIMDWFQNPPPPSPSPAQTRTPNPPTAHSEESFNASSGKDPMRRTVTVASELQKCRDELETRLYTKDQEILKGREVEHGLKENFEGGKTSGDRGPSPKVLGCLVNSSGAMVSWRSAWMDRRGGEMGRSSQGYGGLEAERRMRRCSLLTESAPSGHPKGSPRC</sequence>
<reference evidence="3" key="1">
    <citation type="thesis" date="2021" institute="BYU ScholarsArchive" country="Provo, UT, USA">
        <title>Applications of and Algorithms for Genome Assembly and Genomic Analyses with an Emphasis on Marine Teleosts.</title>
        <authorList>
            <person name="Pickett B.D."/>
        </authorList>
    </citation>
    <scope>NUCLEOTIDE SEQUENCE</scope>
    <source>
        <strain evidence="3">HI-2016</strain>
    </source>
</reference>